<dbReference type="Proteomes" id="UP000677228">
    <property type="component" value="Unassembled WGS sequence"/>
</dbReference>
<organism evidence="2 3">
    <name type="scientific">Didymodactylos carnosus</name>
    <dbReference type="NCBI Taxonomy" id="1234261"/>
    <lineage>
        <taxon>Eukaryota</taxon>
        <taxon>Metazoa</taxon>
        <taxon>Spiralia</taxon>
        <taxon>Gnathifera</taxon>
        <taxon>Rotifera</taxon>
        <taxon>Eurotatoria</taxon>
        <taxon>Bdelloidea</taxon>
        <taxon>Philodinida</taxon>
        <taxon>Philodinidae</taxon>
        <taxon>Didymodactylos</taxon>
    </lineage>
</organism>
<evidence type="ECO:0000313" key="2">
    <source>
        <dbReference type="EMBL" id="CAF4339782.1"/>
    </source>
</evidence>
<sequence>MLHALLHVDQYLTTLTIYNPNNRSCLLSKNTLLGTVKYLCAKQFDDQVINPAEQHMLANLNNNNVHHIQNPLENSIKHLQDESQGQQVKIVSERYHQIFDINRPTEAKTSIYHTIKTNDYGPVNSRPHRGSWDSQQQINKHVQQMLNDKQVRESTSPWSSPALVVKNLTAPPDSWWILENLTTSSSKIRTQYQP</sequence>
<dbReference type="Proteomes" id="UP000682733">
    <property type="component" value="Unassembled WGS sequence"/>
</dbReference>
<dbReference type="AlphaFoldDB" id="A0A8S2UEQ6"/>
<evidence type="ECO:0000313" key="3">
    <source>
        <dbReference type="Proteomes" id="UP000682733"/>
    </source>
</evidence>
<reference evidence="2" key="1">
    <citation type="submission" date="2021-02" db="EMBL/GenBank/DDBJ databases">
        <authorList>
            <person name="Nowell W R."/>
        </authorList>
    </citation>
    <scope>NUCLEOTIDE SEQUENCE</scope>
</reference>
<proteinExistence type="predicted"/>
<gene>
    <name evidence="1" type="ORF">OVA965_LOCUS39233</name>
    <name evidence="2" type="ORF">TMI583_LOCUS40511</name>
</gene>
<dbReference type="EMBL" id="CAJOBA010062695">
    <property type="protein sequence ID" value="CAF4339782.1"/>
    <property type="molecule type" value="Genomic_DNA"/>
</dbReference>
<dbReference type="EMBL" id="CAJNOK010040247">
    <property type="protein sequence ID" value="CAF1549839.1"/>
    <property type="molecule type" value="Genomic_DNA"/>
</dbReference>
<evidence type="ECO:0000313" key="1">
    <source>
        <dbReference type="EMBL" id="CAF1549839.1"/>
    </source>
</evidence>
<comment type="caution">
    <text evidence="2">The sequence shown here is derived from an EMBL/GenBank/DDBJ whole genome shotgun (WGS) entry which is preliminary data.</text>
</comment>
<dbReference type="InterPro" id="IPR043502">
    <property type="entry name" value="DNA/RNA_pol_sf"/>
</dbReference>
<dbReference type="Gene3D" id="3.10.10.10">
    <property type="entry name" value="HIV Type 1 Reverse Transcriptase, subunit A, domain 1"/>
    <property type="match status" value="1"/>
</dbReference>
<dbReference type="SUPFAM" id="SSF56672">
    <property type="entry name" value="DNA/RNA polymerases"/>
    <property type="match status" value="1"/>
</dbReference>
<name>A0A8S2UEQ6_9BILA</name>
<accession>A0A8S2UEQ6</accession>
<protein>
    <submittedName>
        <fullName evidence="2">Uncharacterized protein</fullName>
    </submittedName>
</protein>